<dbReference type="SUPFAM" id="SSF52047">
    <property type="entry name" value="RNI-like"/>
    <property type="match status" value="2"/>
</dbReference>
<dbReference type="FunCoup" id="A0A671X139">
    <property type="interactions" value="528"/>
</dbReference>
<keyword evidence="6" id="KW-0433">Leucine-rich repeat</keyword>
<evidence type="ECO:0000256" key="8">
    <source>
        <dbReference type="ARBA" id="ARBA00023136"/>
    </source>
</evidence>
<dbReference type="Pfam" id="PF17888">
    <property type="entry name" value="Carm_PH"/>
    <property type="match status" value="1"/>
</dbReference>
<dbReference type="Ensembl" id="ENSSAUT00010047137.1">
    <property type="protein sequence ID" value="ENSSAUP00010044829.1"/>
    <property type="gene ID" value="ENSSAUG00010018666.1"/>
</dbReference>
<evidence type="ECO:0000256" key="7">
    <source>
        <dbReference type="ARBA" id="ARBA00022737"/>
    </source>
</evidence>
<keyword evidence="5" id="KW-0963">Cytoplasm</keyword>
<keyword evidence="8" id="KW-0472">Membrane</keyword>
<evidence type="ECO:0000259" key="10">
    <source>
        <dbReference type="Pfam" id="PF16000"/>
    </source>
</evidence>
<comment type="subcellular location">
    <subcellularLocation>
        <location evidence="1">Cell membrane</location>
    </subcellularLocation>
    <subcellularLocation>
        <location evidence="2">Cytoplasm</location>
    </subcellularLocation>
</comment>
<gene>
    <name evidence="12" type="primary">carmil3</name>
</gene>
<dbReference type="PANTHER" id="PTHR24112:SF43">
    <property type="entry name" value="CAPPING PROTEIN, ARP2_3 AND MYOSIN-I LINKER PROTEIN 3"/>
    <property type="match status" value="1"/>
</dbReference>
<dbReference type="Gene3D" id="2.30.29.30">
    <property type="entry name" value="Pleckstrin-homology domain (PH domain)/Phosphotyrosine-binding domain (PTB)"/>
    <property type="match status" value="1"/>
</dbReference>
<evidence type="ECO:0000256" key="3">
    <source>
        <dbReference type="ARBA" id="ARBA00007298"/>
    </source>
</evidence>
<dbReference type="SMART" id="SM00368">
    <property type="entry name" value="LRR_RI"/>
    <property type="match status" value="4"/>
</dbReference>
<dbReference type="Pfam" id="PF13516">
    <property type="entry name" value="LRR_6"/>
    <property type="match status" value="1"/>
</dbReference>
<evidence type="ECO:0000256" key="6">
    <source>
        <dbReference type="ARBA" id="ARBA00022614"/>
    </source>
</evidence>
<evidence type="ECO:0000256" key="5">
    <source>
        <dbReference type="ARBA" id="ARBA00022490"/>
    </source>
</evidence>
<evidence type="ECO:0000256" key="9">
    <source>
        <dbReference type="SAM" id="MobiDB-lite"/>
    </source>
</evidence>
<evidence type="ECO:0000256" key="4">
    <source>
        <dbReference type="ARBA" id="ARBA00022475"/>
    </source>
</evidence>
<comment type="similarity">
    <text evidence="3">Belongs to the CARMIL family.</text>
</comment>
<reference evidence="12" key="2">
    <citation type="submission" date="2025-08" db="UniProtKB">
        <authorList>
            <consortium name="Ensembl"/>
        </authorList>
    </citation>
    <scope>IDENTIFICATION</scope>
</reference>
<reference evidence="12" key="1">
    <citation type="submission" date="2021-04" db="EMBL/GenBank/DDBJ databases">
        <authorList>
            <consortium name="Wellcome Sanger Institute Data Sharing"/>
        </authorList>
    </citation>
    <scope>NUCLEOTIDE SEQUENCE [LARGE SCALE GENOMIC DNA]</scope>
</reference>
<dbReference type="GO" id="GO:0061371">
    <property type="term" value="P:determination of heart left/right asymmetry"/>
    <property type="evidence" value="ECO:0007669"/>
    <property type="project" value="Ensembl"/>
</dbReference>
<evidence type="ECO:0000313" key="13">
    <source>
        <dbReference type="Proteomes" id="UP000472265"/>
    </source>
</evidence>
<feature type="compositionally biased region" description="Basic and acidic residues" evidence="9">
    <location>
        <begin position="1139"/>
        <end position="1151"/>
    </location>
</feature>
<keyword evidence="7" id="KW-0677">Repeat</keyword>
<dbReference type="InterPro" id="IPR032675">
    <property type="entry name" value="LRR_dom_sf"/>
</dbReference>
<feature type="compositionally biased region" description="Pro residues" evidence="9">
    <location>
        <begin position="922"/>
        <end position="931"/>
    </location>
</feature>
<dbReference type="Pfam" id="PF16000">
    <property type="entry name" value="CARMIL_C"/>
    <property type="match status" value="1"/>
</dbReference>
<dbReference type="OMA" id="SCHFPSG"/>
<feature type="compositionally biased region" description="Basic residues" evidence="9">
    <location>
        <begin position="897"/>
        <end position="907"/>
    </location>
</feature>
<keyword evidence="13" id="KW-1185">Reference proteome</keyword>
<dbReference type="GO" id="GO:0070121">
    <property type="term" value="P:Kupffer's vesicle development"/>
    <property type="evidence" value="ECO:0007669"/>
    <property type="project" value="Ensembl"/>
</dbReference>
<dbReference type="InterPro" id="IPR011993">
    <property type="entry name" value="PH-like_dom_sf"/>
</dbReference>
<dbReference type="InterPro" id="IPR001611">
    <property type="entry name" value="Leu-rich_rpt"/>
</dbReference>
<organism evidence="12 13">
    <name type="scientific">Sparus aurata</name>
    <name type="common">Gilthead sea bream</name>
    <dbReference type="NCBI Taxonomy" id="8175"/>
    <lineage>
        <taxon>Eukaryota</taxon>
        <taxon>Metazoa</taxon>
        <taxon>Chordata</taxon>
        <taxon>Craniata</taxon>
        <taxon>Vertebrata</taxon>
        <taxon>Euteleostomi</taxon>
        <taxon>Actinopterygii</taxon>
        <taxon>Neopterygii</taxon>
        <taxon>Teleostei</taxon>
        <taxon>Neoteleostei</taxon>
        <taxon>Acanthomorphata</taxon>
        <taxon>Eupercaria</taxon>
        <taxon>Spariformes</taxon>
        <taxon>Sparidae</taxon>
        <taxon>Sparus</taxon>
    </lineage>
</organism>
<feature type="domain" description="CARMIL pleckstrin homology" evidence="11">
    <location>
        <begin position="28"/>
        <end position="121"/>
    </location>
</feature>
<evidence type="ECO:0000256" key="2">
    <source>
        <dbReference type="ARBA" id="ARBA00004496"/>
    </source>
</evidence>
<name>A0A671X139_SPAAU</name>
<feature type="compositionally biased region" description="Basic and acidic residues" evidence="9">
    <location>
        <begin position="1198"/>
        <end position="1228"/>
    </location>
</feature>
<dbReference type="GO" id="GO:0005886">
    <property type="term" value="C:plasma membrane"/>
    <property type="evidence" value="ECO:0007669"/>
    <property type="project" value="UniProtKB-SubCell"/>
</dbReference>
<dbReference type="InterPro" id="IPR051279">
    <property type="entry name" value="PP1-Reg/Actin-Interact_Protein"/>
</dbReference>
<evidence type="ECO:0000259" key="11">
    <source>
        <dbReference type="Pfam" id="PF17888"/>
    </source>
</evidence>
<dbReference type="InParanoid" id="A0A671X139"/>
<dbReference type="GeneTree" id="ENSGT00940000157990"/>
<dbReference type="GO" id="GO:0030027">
    <property type="term" value="C:lamellipodium"/>
    <property type="evidence" value="ECO:0007669"/>
    <property type="project" value="TreeGrafter"/>
</dbReference>
<protein>
    <submittedName>
        <fullName evidence="12">Capping protein regulator and myosin 1 linker 3</fullName>
    </submittedName>
</protein>
<keyword evidence="4" id="KW-1003">Cell membrane</keyword>
<evidence type="ECO:0000313" key="12">
    <source>
        <dbReference type="Ensembl" id="ENSSAUP00010044829.1"/>
    </source>
</evidence>
<evidence type="ECO:0000256" key="1">
    <source>
        <dbReference type="ARBA" id="ARBA00004236"/>
    </source>
</evidence>
<sequence length="1329" mass="147518">LHTLCSSATDFFHICRESIRKVLDKQAIKFVRAIKQDTRSGKTEDRILVLATWRLYLFAVKVPTKMEVTFNFLEIRAMNTYPEHQVVIDTDKTTYSLRLQTQDQLDHMVNHINYALSRVFNNSIYAPPICRAEGDLTDGGHKFSPNSESSLDPQKTCGGFSETYAALCDYNGIGCKEEVQWDVDTIYHSQDNREFNLLDFSHLDSRDLAVIVASIAYNTWFTKLYCKDMRIGSEVVDQVLHTVSKSNSLEELTLENAGLKSDFPQKMASALSENPASVIHSLNLAHNTLDNQGVSNLIQQVCRLNKGLRLLNLSKTSLSSKGVVSLSQALCSSDDYSNSLLHLDLSKNPGVLSGEDATNLYLFLAQPNCLVHLDLSGTDCTVDSLFGALLRGCCADLSYLNLSKNSFSHRKARDSLPTFRQFFSSAFSLTHVSLASMKVPPDSLRALFLGLSNNPHITDLHLDISSCELRSAGAGVIQELFPRVSCVVTLDISDNGLDADLLAVIPAFSRHPSLKHLMLGKNFNIKGRVLDEILQKLVHLVQEEECALQSLSLADSRLRQRGTVLVNALGSNACLRKVDLSGNLLEDSGAKMLSKALQINTTLRSVTWDRNNTTATGFQDVARALEHNFTLQYMPLPLSDVTQAYRGAPEKTDQALTKIQRALLRNNQTQRFSQKQALRLHQGLVTSTAEQVMERLCVRVQQQVCVLKGCEEGEDVQTARQILKEARDSRALYPSLCELAHVLSVDGPVKQRLDTLAGELAKAADKELQVVVDSMVSLCRELCPMSCSAAERLSPPLSSISEQVSIPRSAIRSALMERAAEDINRALEEVKLSVVSYLTNTIVDQILQELYTTHKTLLRQVSQAKRWDDVGTGRRTIRHHRSLNIFCFNKKDTMAIKKRSSRTRRIRPVSTRLSLGDEASPSPTPSAPPHSTPLTHSASWECLSTLPTNGSPLRHVTHVRPRPPRRHRAGHLPPESHCSENGGVNMLEDGLPDFYSKRVLPDSQLSSLHQAQSLRRKKRRSVLSIFSGFRKNRNSTISISFNSALENVYSMIQHPKDAGRPDSAVPGANGTMSSPRPTQGVPVHGLRAASPPCLIQRQDSDGSSTCDIKVTDDTDRSTAVSDAPADTRSNGHVPSSKQQTDRQMETGRQERIVPLTDSQTETEEDRQSGGGNVAPSGTRPEPPPQSTKPSLTVMRQRHLQESLEEAGRLMGEEDERKHEEKQRARGPEGQRPLIPNKVCVQPVESAGCVLCYALSCNLPFFSSYTPLCLSVSCHFPSGMEPDTPYDLERSSDRRFPLKKPCFPQYRNRSLDCPAGTRYENPEAVEFKGH</sequence>
<proteinExistence type="inferred from homology"/>
<dbReference type="InterPro" id="IPR041245">
    <property type="entry name" value="CARMIL_PH"/>
</dbReference>
<dbReference type="PANTHER" id="PTHR24112">
    <property type="entry name" value="LEUCINE-RICH REPEAT, ISOFORM F-RELATED"/>
    <property type="match status" value="1"/>
</dbReference>
<dbReference type="GO" id="GO:0016477">
    <property type="term" value="P:cell migration"/>
    <property type="evidence" value="ECO:0007669"/>
    <property type="project" value="Ensembl"/>
</dbReference>
<feature type="compositionally biased region" description="Polar residues" evidence="9">
    <location>
        <begin position="1127"/>
        <end position="1138"/>
    </location>
</feature>
<dbReference type="InterPro" id="IPR031943">
    <property type="entry name" value="CARMIL_C"/>
</dbReference>
<feature type="region of interest" description="Disordered" evidence="9">
    <location>
        <begin position="1054"/>
        <end position="1231"/>
    </location>
</feature>
<feature type="domain" description="CARMIL C-terminal" evidence="10">
    <location>
        <begin position="780"/>
        <end position="1035"/>
    </location>
</feature>
<dbReference type="Gene3D" id="3.80.10.10">
    <property type="entry name" value="Ribonuclease Inhibitor"/>
    <property type="match status" value="1"/>
</dbReference>
<dbReference type="GO" id="GO:0034315">
    <property type="term" value="P:regulation of Arp2/3 complex-mediated actin nucleation"/>
    <property type="evidence" value="ECO:0007669"/>
    <property type="project" value="TreeGrafter"/>
</dbReference>
<feature type="region of interest" description="Disordered" evidence="9">
    <location>
        <begin position="897"/>
        <end position="982"/>
    </location>
</feature>
<reference evidence="12" key="3">
    <citation type="submission" date="2025-09" db="UniProtKB">
        <authorList>
            <consortium name="Ensembl"/>
        </authorList>
    </citation>
    <scope>IDENTIFICATION</scope>
</reference>
<dbReference type="Proteomes" id="UP000472265">
    <property type="component" value="Chromosome 21"/>
</dbReference>
<dbReference type="GO" id="GO:0005737">
    <property type="term" value="C:cytoplasm"/>
    <property type="evidence" value="ECO:0007669"/>
    <property type="project" value="UniProtKB-SubCell"/>
</dbReference>
<dbReference type="FunFam" id="3.80.10.10:FF:000009">
    <property type="entry name" value="F-actin-uncapping protein LRRC16A isoform X1"/>
    <property type="match status" value="1"/>
</dbReference>
<feature type="compositionally biased region" description="Basic residues" evidence="9">
    <location>
        <begin position="955"/>
        <end position="970"/>
    </location>
</feature>
<accession>A0A671X139</accession>